<keyword evidence="2" id="KW-1185">Reference proteome</keyword>
<dbReference type="EMBL" id="KN832877">
    <property type="protein sequence ID" value="KIN00555.1"/>
    <property type="molecule type" value="Genomic_DNA"/>
</dbReference>
<protein>
    <submittedName>
        <fullName evidence="1">Uncharacterized protein</fullName>
    </submittedName>
</protein>
<dbReference type="AlphaFoldDB" id="A0A0C3HBE7"/>
<reference evidence="2" key="2">
    <citation type="submission" date="2015-01" db="EMBL/GenBank/DDBJ databases">
        <title>Evolutionary Origins and Diversification of the Mycorrhizal Mutualists.</title>
        <authorList>
            <consortium name="DOE Joint Genome Institute"/>
            <consortium name="Mycorrhizal Genomics Consortium"/>
            <person name="Kohler A."/>
            <person name="Kuo A."/>
            <person name="Nagy L.G."/>
            <person name="Floudas D."/>
            <person name="Copeland A."/>
            <person name="Barry K.W."/>
            <person name="Cichocki N."/>
            <person name="Veneault-Fourrey C."/>
            <person name="LaButti K."/>
            <person name="Lindquist E.A."/>
            <person name="Lipzen A."/>
            <person name="Lundell T."/>
            <person name="Morin E."/>
            <person name="Murat C."/>
            <person name="Riley R."/>
            <person name="Ohm R."/>
            <person name="Sun H."/>
            <person name="Tunlid A."/>
            <person name="Henrissat B."/>
            <person name="Grigoriev I.V."/>
            <person name="Hibbett D.S."/>
            <person name="Martin F."/>
        </authorList>
    </citation>
    <scope>NUCLEOTIDE SEQUENCE [LARGE SCALE GENOMIC DNA]</scope>
    <source>
        <strain evidence="2">Zn</strain>
    </source>
</reference>
<dbReference type="HOGENOM" id="CLU_131632_0_0_1"/>
<proteinExistence type="predicted"/>
<evidence type="ECO:0000313" key="2">
    <source>
        <dbReference type="Proteomes" id="UP000054321"/>
    </source>
</evidence>
<name>A0A0C3HBE7_OIDMZ</name>
<organism evidence="1 2">
    <name type="scientific">Oidiodendron maius (strain Zn)</name>
    <dbReference type="NCBI Taxonomy" id="913774"/>
    <lineage>
        <taxon>Eukaryota</taxon>
        <taxon>Fungi</taxon>
        <taxon>Dikarya</taxon>
        <taxon>Ascomycota</taxon>
        <taxon>Pezizomycotina</taxon>
        <taxon>Leotiomycetes</taxon>
        <taxon>Leotiomycetes incertae sedis</taxon>
        <taxon>Myxotrichaceae</taxon>
        <taxon>Oidiodendron</taxon>
    </lineage>
</organism>
<reference evidence="1 2" key="1">
    <citation type="submission" date="2014-04" db="EMBL/GenBank/DDBJ databases">
        <authorList>
            <consortium name="DOE Joint Genome Institute"/>
            <person name="Kuo A."/>
            <person name="Martino E."/>
            <person name="Perotto S."/>
            <person name="Kohler A."/>
            <person name="Nagy L.G."/>
            <person name="Floudas D."/>
            <person name="Copeland A."/>
            <person name="Barry K.W."/>
            <person name="Cichocki N."/>
            <person name="Veneault-Fourrey C."/>
            <person name="LaButti K."/>
            <person name="Lindquist E.A."/>
            <person name="Lipzen A."/>
            <person name="Lundell T."/>
            <person name="Morin E."/>
            <person name="Murat C."/>
            <person name="Sun H."/>
            <person name="Tunlid A."/>
            <person name="Henrissat B."/>
            <person name="Grigoriev I.V."/>
            <person name="Hibbett D.S."/>
            <person name="Martin F."/>
            <person name="Nordberg H.P."/>
            <person name="Cantor M.N."/>
            <person name="Hua S.X."/>
        </authorList>
    </citation>
    <scope>NUCLEOTIDE SEQUENCE [LARGE SCALE GENOMIC DNA]</scope>
    <source>
        <strain evidence="1 2">Zn</strain>
    </source>
</reference>
<dbReference type="InParanoid" id="A0A0C3HBE7"/>
<gene>
    <name evidence="1" type="ORF">OIDMADRAFT_180771</name>
</gene>
<dbReference type="Proteomes" id="UP000054321">
    <property type="component" value="Unassembled WGS sequence"/>
</dbReference>
<dbReference type="OrthoDB" id="3434333at2759"/>
<evidence type="ECO:0000313" key="1">
    <source>
        <dbReference type="EMBL" id="KIN00555.1"/>
    </source>
</evidence>
<sequence>MSSISFSNDTPLASTNILDLANSGALDEISNSPSSVGHYIRNRGLVKEGKTNRALLFVIYQTGRYGPQNGFRLCLVQEGFAVDEPAAEEIIGKAESVVQQGAMEFIQLGSPRPAIADP</sequence>
<accession>A0A0C3HBE7</accession>